<evidence type="ECO:0000256" key="1">
    <source>
        <dbReference type="ARBA" id="ARBA00009312"/>
    </source>
</evidence>
<keyword evidence="2 5" id="KW-0689">Ribosomal protein</keyword>
<organism evidence="5 6">
    <name type="scientific">Hibiscus syriacus</name>
    <name type="common">Rose of Sharon</name>
    <dbReference type="NCBI Taxonomy" id="106335"/>
    <lineage>
        <taxon>Eukaryota</taxon>
        <taxon>Viridiplantae</taxon>
        <taxon>Streptophyta</taxon>
        <taxon>Embryophyta</taxon>
        <taxon>Tracheophyta</taxon>
        <taxon>Spermatophyta</taxon>
        <taxon>Magnoliopsida</taxon>
        <taxon>eudicotyledons</taxon>
        <taxon>Gunneridae</taxon>
        <taxon>Pentapetalae</taxon>
        <taxon>rosids</taxon>
        <taxon>malvids</taxon>
        <taxon>Malvales</taxon>
        <taxon>Malvaceae</taxon>
        <taxon>Malvoideae</taxon>
        <taxon>Hibiscus</taxon>
    </lineage>
</organism>
<dbReference type="GO" id="GO:0005840">
    <property type="term" value="C:ribosome"/>
    <property type="evidence" value="ECO:0007669"/>
    <property type="project" value="UniProtKB-KW"/>
</dbReference>
<dbReference type="AlphaFoldDB" id="A0A6A3D0K6"/>
<dbReference type="SMART" id="SM01405">
    <property type="entry name" value="Ribosomal_S6e"/>
    <property type="match status" value="1"/>
</dbReference>
<evidence type="ECO:0000313" key="5">
    <source>
        <dbReference type="EMBL" id="KAE8732869.1"/>
    </source>
</evidence>
<evidence type="ECO:0000256" key="2">
    <source>
        <dbReference type="ARBA" id="ARBA00022980"/>
    </source>
</evidence>
<dbReference type="GO" id="GO:1990904">
    <property type="term" value="C:ribonucleoprotein complex"/>
    <property type="evidence" value="ECO:0007669"/>
    <property type="project" value="UniProtKB-KW"/>
</dbReference>
<dbReference type="Gene3D" id="1.20.5.2650">
    <property type="match status" value="1"/>
</dbReference>
<comment type="caution">
    <text evidence="5">The sequence shown here is derived from an EMBL/GenBank/DDBJ whole genome shotgun (WGS) entry which is preliminary data.</text>
</comment>
<evidence type="ECO:0000256" key="3">
    <source>
        <dbReference type="ARBA" id="ARBA00023274"/>
    </source>
</evidence>
<keyword evidence="4" id="KW-0175">Coiled coil</keyword>
<gene>
    <name evidence="5" type="ORF">F3Y22_tig00001713pilonHSYRG00172</name>
</gene>
<comment type="similarity">
    <text evidence="1">Belongs to the eukaryotic ribosomal protein eS6 family.</text>
</comment>
<dbReference type="EMBL" id="VEPZ02000132">
    <property type="protein sequence ID" value="KAE8732869.1"/>
    <property type="molecule type" value="Genomic_DNA"/>
</dbReference>
<dbReference type="GO" id="GO:0006412">
    <property type="term" value="P:translation"/>
    <property type="evidence" value="ECO:0007669"/>
    <property type="project" value="InterPro"/>
</dbReference>
<proteinExistence type="inferred from homology"/>
<dbReference type="PANTHER" id="PTHR11502">
    <property type="entry name" value="40S RIBOSOMAL PROTEIN S6"/>
    <property type="match status" value="1"/>
</dbReference>
<sequence>MYEGNPRFSSGGVSFVRSTSHHKLEEEDAIRRRCLFRNEKKKVHEIGGFDGMRSFPKSLSNSMYKGSIGFSSGCVLFVTLARAFYDKMISQEVAGDALGEGYVSKIIGGCDKQGFPMKQGLLHRVEFKDSNHGRIFRHVTFTTIVSRLLQLRVPHASVDMEDVIDNVKGSLFVDALSAKTCPKRASKIRKLFNLSKEDDVRRKWNWNPISYSVWFADMSDEFDFSKKVSKAPKIQRLVTRLTLQRKHARIADKKKRIAKAKSEAAEYQKLLATRLKDQ</sequence>
<feature type="coiled-coil region" evidence="4">
    <location>
        <begin position="243"/>
        <end position="270"/>
    </location>
</feature>
<keyword evidence="3" id="KW-0687">Ribonucleoprotein</keyword>
<name>A0A6A3D0K6_HIBSY</name>
<dbReference type="InterPro" id="IPR001377">
    <property type="entry name" value="Ribosomal_eS6"/>
</dbReference>
<protein>
    <submittedName>
        <fullName evidence="5">40S ribosomal protein S6</fullName>
    </submittedName>
</protein>
<evidence type="ECO:0000256" key="4">
    <source>
        <dbReference type="SAM" id="Coils"/>
    </source>
</evidence>
<accession>A0A6A3D0K6</accession>
<dbReference type="Pfam" id="PF01092">
    <property type="entry name" value="Ribosomal_S6e"/>
    <property type="match status" value="1"/>
</dbReference>
<evidence type="ECO:0000313" key="6">
    <source>
        <dbReference type="Proteomes" id="UP000436088"/>
    </source>
</evidence>
<reference evidence="5" key="1">
    <citation type="submission" date="2019-09" db="EMBL/GenBank/DDBJ databases">
        <title>Draft genome information of white flower Hibiscus syriacus.</title>
        <authorList>
            <person name="Kim Y.-M."/>
        </authorList>
    </citation>
    <scope>NUCLEOTIDE SEQUENCE [LARGE SCALE GENOMIC DNA]</scope>
    <source>
        <strain evidence="5">YM2019G1</strain>
    </source>
</reference>
<dbReference type="GO" id="GO:0003735">
    <property type="term" value="F:structural constituent of ribosome"/>
    <property type="evidence" value="ECO:0007669"/>
    <property type="project" value="InterPro"/>
</dbReference>
<dbReference type="Proteomes" id="UP000436088">
    <property type="component" value="Unassembled WGS sequence"/>
</dbReference>
<keyword evidence="6" id="KW-1185">Reference proteome</keyword>